<protein>
    <submittedName>
        <fullName evidence="2">Uncharacterized protein</fullName>
    </submittedName>
</protein>
<accession>A0ABQ9M9R4</accession>
<reference evidence="2 3" key="1">
    <citation type="journal article" date="2023" name="Plant Biotechnol. J.">
        <title>Chromosome-level wild Hevea brasiliensis genome provides new tools for genomic-assisted breeding and valuable loci to elevate rubber yield.</title>
        <authorList>
            <person name="Cheng H."/>
            <person name="Song X."/>
            <person name="Hu Y."/>
            <person name="Wu T."/>
            <person name="Yang Q."/>
            <person name="An Z."/>
            <person name="Feng S."/>
            <person name="Deng Z."/>
            <person name="Wu W."/>
            <person name="Zeng X."/>
            <person name="Tu M."/>
            <person name="Wang X."/>
            <person name="Huang H."/>
        </authorList>
    </citation>
    <scope>NUCLEOTIDE SEQUENCE [LARGE SCALE GENOMIC DNA]</scope>
    <source>
        <strain evidence="2">MT/VB/25A 57/8</strain>
    </source>
</reference>
<comment type="caution">
    <text evidence="2">The sequence shown here is derived from an EMBL/GenBank/DDBJ whole genome shotgun (WGS) entry which is preliminary data.</text>
</comment>
<dbReference type="EMBL" id="JARPOI010000008">
    <property type="protein sequence ID" value="KAJ9175720.1"/>
    <property type="molecule type" value="Genomic_DNA"/>
</dbReference>
<evidence type="ECO:0000313" key="2">
    <source>
        <dbReference type="EMBL" id="KAJ9175720.1"/>
    </source>
</evidence>
<dbReference type="Proteomes" id="UP001174677">
    <property type="component" value="Chromosome 8"/>
</dbReference>
<gene>
    <name evidence="2" type="ORF">P3X46_014248</name>
</gene>
<proteinExistence type="predicted"/>
<feature type="compositionally biased region" description="Basic and acidic residues" evidence="1">
    <location>
        <begin position="1"/>
        <end position="10"/>
    </location>
</feature>
<keyword evidence="3" id="KW-1185">Reference proteome</keyword>
<name>A0ABQ9M9R4_HEVBR</name>
<sequence>MERGSGEQSRKVYNKKRAREDGEEQSENFTSFGHGVTYKESPETLATLANIRNRGRRRLCPGSFSTFHDNTSQRYGWLVSGWLAEERIMNHGRVYRV</sequence>
<feature type="region of interest" description="Disordered" evidence="1">
    <location>
        <begin position="1"/>
        <end position="36"/>
    </location>
</feature>
<organism evidence="2 3">
    <name type="scientific">Hevea brasiliensis</name>
    <name type="common">Para rubber tree</name>
    <name type="synonym">Siphonia brasiliensis</name>
    <dbReference type="NCBI Taxonomy" id="3981"/>
    <lineage>
        <taxon>Eukaryota</taxon>
        <taxon>Viridiplantae</taxon>
        <taxon>Streptophyta</taxon>
        <taxon>Embryophyta</taxon>
        <taxon>Tracheophyta</taxon>
        <taxon>Spermatophyta</taxon>
        <taxon>Magnoliopsida</taxon>
        <taxon>eudicotyledons</taxon>
        <taxon>Gunneridae</taxon>
        <taxon>Pentapetalae</taxon>
        <taxon>rosids</taxon>
        <taxon>fabids</taxon>
        <taxon>Malpighiales</taxon>
        <taxon>Euphorbiaceae</taxon>
        <taxon>Crotonoideae</taxon>
        <taxon>Micrandreae</taxon>
        <taxon>Hevea</taxon>
    </lineage>
</organism>
<evidence type="ECO:0000313" key="3">
    <source>
        <dbReference type="Proteomes" id="UP001174677"/>
    </source>
</evidence>
<evidence type="ECO:0000256" key="1">
    <source>
        <dbReference type="SAM" id="MobiDB-lite"/>
    </source>
</evidence>